<dbReference type="InterPro" id="IPR012674">
    <property type="entry name" value="Calycin"/>
</dbReference>
<dbReference type="Pfam" id="PF02098">
    <property type="entry name" value="His_binding"/>
    <property type="match status" value="1"/>
</dbReference>
<proteinExistence type="predicted"/>
<accession>A0A6M2E503</accession>
<dbReference type="GO" id="GO:0030682">
    <property type="term" value="P:symbiont-mediated perturbation of host defenses"/>
    <property type="evidence" value="ECO:0007669"/>
    <property type="project" value="InterPro"/>
</dbReference>
<feature type="chain" id="PRO_5026730161" evidence="1">
    <location>
        <begin position="22"/>
        <end position="207"/>
    </location>
</feature>
<dbReference type="Gene3D" id="2.40.128.20">
    <property type="match status" value="1"/>
</dbReference>
<feature type="signal peptide" evidence="1">
    <location>
        <begin position="1"/>
        <end position="21"/>
    </location>
</feature>
<organism evidence="2">
    <name type="scientific">Amblyomma tuberculatum</name>
    <dbReference type="NCBI Taxonomy" id="48802"/>
    <lineage>
        <taxon>Eukaryota</taxon>
        <taxon>Metazoa</taxon>
        <taxon>Ecdysozoa</taxon>
        <taxon>Arthropoda</taxon>
        <taxon>Chelicerata</taxon>
        <taxon>Arachnida</taxon>
        <taxon>Acari</taxon>
        <taxon>Parasitiformes</taxon>
        <taxon>Ixodida</taxon>
        <taxon>Ixodoidea</taxon>
        <taxon>Ixodidae</taxon>
        <taxon>Amblyomminae</taxon>
        <taxon>Amblyomma</taxon>
    </lineage>
</organism>
<dbReference type="InterPro" id="IPR002970">
    <property type="entry name" value="Tick_his-bd"/>
</dbReference>
<evidence type="ECO:0000313" key="2">
    <source>
        <dbReference type="EMBL" id="NOV53474.1"/>
    </source>
</evidence>
<dbReference type="AlphaFoldDB" id="A0A6M2E503"/>
<dbReference type="GO" id="GO:0043176">
    <property type="term" value="F:amine binding"/>
    <property type="evidence" value="ECO:0007669"/>
    <property type="project" value="InterPro"/>
</dbReference>
<dbReference type="EMBL" id="GIDH01001531">
    <property type="protein sequence ID" value="NOV53474.1"/>
    <property type="molecule type" value="Transcribed_RNA"/>
</dbReference>
<sequence>MKLILELKLAIVLLVFRLSKGNEILQQVSNFDDRLDILQVLNTSEKLWLYKESYNNWGSTKREGNNINLSYICLNFHKISLSASQYNFTEQFKDHEEWESVNYAAKIVYNDTLRTHPPKSMEILDRGGKKTELMTLQYTETGSYTCSVFFVSSLHSTISTDTVACDMYIRDSAVDKRPPAGCEAFFQHPLHRDSVSDIFHGMQEQQL</sequence>
<name>A0A6M2E503_9ACAR</name>
<evidence type="ECO:0000256" key="1">
    <source>
        <dbReference type="SAM" id="SignalP"/>
    </source>
</evidence>
<protein>
    <submittedName>
        <fullName evidence="2">Putative lipocalin-2 1</fullName>
    </submittedName>
</protein>
<dbReference type="SUPFAM" id="SSF50814">
    <property type="entry name" value="Lipocalins"/>
    <property type="match status" value="1"/>
</dbReference>
<reference evidence="2" key="1">
    <citation type="submission" date="2019-12" db="EMBL/GenBank/DDBJ databases">
        <title>The sialotranscriptome of the gopher-tortoise tick, Amblyomma tuberculatum.</title>
        <authorList>
            <person name="Karim S."/>
            <person name="Andersen J."/>
            <person name="Kumar D."/>
            <person name="Adamson S."/>
            <person name="Ennen J."/>
            <person name="Qualis C.P."/>
            <person name="Ribeiro J.M.C."/>
        </authorList>
    </citation>
    <scope>NUCLEOTIDE SEQUENCE</scope>
    <source>
        <strain evidence="2">Removed</strain>
        <tissue evidence="2">Salivary glands</tissue>
    </source>
</reference>
<keyword evidence="1" id="KW-0732">Signal</keyword>